<dbReference type="GO" id="GO:0000155">
    <property type="term" value="F:phosphorelay sensor kinase activity"/>
    <property type="evidence" value="ECO:0007669"/>
    <property type="project" value="InterPro"/>
</dbReference>
<keyword evidence="8" id="KW-1185">Reference proteome</keyword>
<comment type="caution">
    <text evidence="7">The sequence shown here is derived from an EMBL/GenBank/DDBJ whole genome shotgun (WGS) entry which is preliminary data.</text>
</comment>
<feature type="domain" description="Histidine kinase" evidence="6">
    <location>
        <begin position="1"/>
        <end position="127"/>
    </location>
</feature>
<dbReference type="InterPro" id="IPR050736">
    <property type="entry name" value="Sensor_HK_Regulatory"/>
</dbReference>
<dbReference type="PANTHER" id="PTHR43711">
    <property type="entry name" value="TWO-COMPONENT HISTIDINE KINASE"/>
    <property type="match status" value="1"/>
</dbReference>
<dbReference type="Proteomes" id="UP000593564">
    <property type="component" value="Unassembled WGS sequence"/>
</dbReference>
<reference evidence="8" key="1">
    <citation type="journal article" date="2020" name="Nat. Commun.">
        <title>Genome assembly of wild tea tree DASZ reveals pedigree and selection history of tea varieties.</title>
        <authorList>
            <person name="Zhang W."/>
            <person name="Zhang Y."/>
            <person name="Qiu H."/>
            <person name="Guo Y."/>
            <person name="Wan H."/>
            <person name="Zhang X."/>
            <person name="Scossa F."/>
            <person name="Alseekh S."/>
            <person name="Zhang Q."/>
            <person name="Wang P."/>
            <person name="Xu L."/>
            <person name="Schmidt M.H."/>
            <person name="Jia X."/>
            <person name="Li D."/>
            <person name="Zhu A."/>
            <person name="Guo F."/>
            <person name="Chen W."/>
            <person name="Ni D."/>
            <person name="Usadel B."/>
            <person name="Fernie A.R."/>
            <person name="Wen W."/>
        </authorList>
    </citation>
    <scope>NUCLEOTIDE SEQUENCE [LARGE SCALE GENOMIC DNA]</scope>
    <source>
        <strain evidence="8">cv. G240</strain>
    </source>
</reference>
<accession>A0A7J7I940</accession>
<dbReference type="SUPFAM" id="SSF55874">
    <property type="entry name" value="ATPase domain of HSP90 chaperone/DNA topoisomerase II/histidine kinase"/>
    <property type="match status" value="1"/>
</dbReference>
<evidence type="ECO:0000313" key="8">
    <source>
        <dbReference type="Proteomes" id="UP000593564"/>
    </source>
</evidence>
<dbReference type="InterPro" id="IPR005467">
    <property type="entry name" value="His_kinase_dom"/>
</dbReference>
<proteinExistence type="predicted"/>
<keyword evidence="4" id="KW-0418">Kinase</keyword>
<evidence type="ECO:0000256" key="2">
    <source>
        <dbReference type="ARBA" id="ARBA00012438"/>
    </source>
</evidence>
<dbReference type="EC" id="2.7.13.3" evidence="2"/>
<dbReference type="Gene3D" id="3.30.565.10">
    <property type="entry name" value="Histidine kinase-like ATPase, C-terminal domain"/>
    <property type="match status" value="1"/>
</dbReference>
<sequence length="127" mass="14096">MAAVIGLLDILMCDDCLTNEQYATITQIRKCSTALLRLLNNILDLSKVESGKLVLEETEFDLGRELEGLVDMFSVQCINHNVETVLDLSDDMPRLVQGDSARVVQIFANLISNSIKFTTCKCNCHTA</sequence>
<evidence type="ECO:0000256" key="3">
    <source>
        <dbReference type="ARBA" id="ARBA00022679"/>
    </source>
</evidence>
<dbReference type="PANTHER" id="PTHR43711:SF1">
    <property type="entry name" value="HISTIDINE KINASE 1"/>
    <property type="match status" value="1"/>
</dbReference>
<dbReference type="InterPro" id="IPR003661">
    <property type="entry name" value="HisK_dim/P_dom"/>
</dbReference>
<evidence type="ECO:0000256" key="5">
    <source>
        <dbReference type="ARBA" id="ARBA00023012"/>
    </source>
</evidence>
<evidence type="ECO:0000313" key="7">
    <source>
        <dbReference type="EMBL" id="KAF5960914.1"/>
    </source>
</evidence>
<dbReference type="Gene3D" id="1.10.287.130">
    <property type="match status" value="1"/>
</dbReference>
<dbReference type="Pfam" id="PF00512">
    <property type="entry name" value="HisKA"/>
    <property type="match status" value="1"/>
</dbReference>
<comment type="catalytic activity">
    <reaction evidence="1">
        <text>ATP + protein L-histidine = ADP + protein N-phospho-L-histidine.</text>
        <dbReference type="EC" id="2.7.13.3"/>
    </reaction>
</comment>
<gene>
    <name evidence="7" type="ORF">HYC85_002123</name>
</gene>
<name>A0A7J7I940_CAMSI</name>
<evidence type="ECO:0000256" key="1">
    <source>
        <dbReference type="ARBA" id="ARBA00000085"/>
    </source>
</evidence>
<dbReference type="PROSITE" id="PS50109">
    <property type="entry name" value="HIS_KIN"/>
    <property type="match status" value="1"/>
</dbReference>
<dbReference type="AlphaFoldDB" id="A0A7J7I940"/>
<dbReference type="SUPFAM" id="SSF47384">
    <property type="entry name" value="Homodimeric domain of signal transducing histidine kinase"/>
    <property type="match status" value="1"/>
</dbReference>
<reference evidence="7 8" key="2">
    <citation type="submission" date="2020-07" db="EMBL/GenBank/DDBJ databases">
        <title>Genome assembly of wild tea tree DASZ reveals pedigree and selection history of tea varieties.</title>
        <authorList>
            <person name="Zhang W."/>
        </authorList>
    </citation>
    <scope>NUCLEOTIDE SEQUENCE [LARGE SCALE GENOMIC DNA]</scope>
    <source>
        <strain evidence="8">cv. G240</strain>
        <tissue evidence="7">Leaf</tissue>
    </source>
</reference>
<protein>
    <recommendedName>
        <fullName evidence="2">histidine kinase</fullName>
        <ecNumber evidence="2">2.7.13.3</ecNumber>
    </recommendedName>
</protein>
<keyword evidence="3" id="KW-0808">Transferase</keyword>
<dbReference type="EMBL" id="JACBKZ010000001">
    <property type="protein sequence ID" value="KAF5960914.1"/>
    <property type="molecule type" value="Genomic_DNA"/>
</dbReference>
<evidence type="ECO:0000256" key="4">
    <source>
        <dbReference type="ARBA" id="ARBA00022777"/>
    </source>
</evidence>
<evidence type="ECO:0000259" key="6">
    <source>
        <dbReference type="PROSITE" id="PS50109"/>
    </source>
</evidence>
<dbReference type="InterPro" id="IPR036890">
    <property type="entry name" value="HATPase_C_sf"/>
</dbReference>
<keyword evidence="5" id="KW-0902">Two-component regulatory system</keyword>
<dbReference type="InterPro" id="IPR036097">
    <property type="entry name" value="HisK_dim/P_sf"/>
</dbReference>
<organism evidence="7 8">
    <name type="scientific">Camellia sinensis</name>
    <name type="common">Tea plant</name>
    <name type="synonym">Thea sinensis</name>
    <dbReference type="NCBI Taxonomy" id="4442"/>
    <lineage>
        <taxon>Eukaryota</taxon>
        <taxon>Viridiplantae</taxon>
        <taxon>Streptophyta</taxon>
        <taxon>Embryophyta</taxon>
        <taxon>Tracheophyta</taxon>
        <taxon>Spermatophyta</taxon>
        <taxon>Magnoliopsida</taxon>
        <taxon>eudicotyledons</taxon>
        <taxon>Gunneridae</taxon>
        <taxon>Pentapetalae</taxon>
        <taxon>asterids</taxon>
        <taxon>Ericales</taxon>
        <taxon>Theaceae</taxon>
        <taxon>Camellia</taxon>
    </lineage>
</organism>
<dbReference type="CDD" id="cd00082">
    <property type="entry name" value="HisKA"/>
    <property type="match status" value="1"/>
</dbReference>